<evidence type="ECO:0000256" key="1">
    <source>
        <dbReference type="SAM" id="MobiDB-lite"/>
    </source>
</evidence>
<dbReference type="PANTHER" id="PTHR33240:SF8">
    <property type="entry name" value="OS03G0439900 PROTEIN"/>
    <property type="match status" value="1"/>
</dbReference>
<sequence length="336" mass="37505">MDLVNEMLDDQELMVSLEEMVLDAAAGATEEGLITDEDADNIAKSEVVGETEKTKRAKKKLYKNIQAVGGNSKKRLVQALTSPRKRNQAKGTSKIGEGAKQVEEQKTDLSFLSATTDPIPIRSDCIESIDLDLFRSRRPITSRKVDLLDKRTYTSRGAINGSTIIAFEDAIRKGEIVTFHEHETIKLDMPHDGALVIALEFEGTVFSKILVDTGSAVDIISQKTLRSLEQPIPVIRQETSVRSLGIILLTTRACDLELRTEFTAVDHPMPFDAVVGRPWLHQMRAVPSVYHQCVKFLSPTGEKTILGNQKQTRACYMSEFRKMPQKEENISLARFS</sequence>
<evidence type="ECO:0000313" key="3">
    <source>
        <dbReference type="Proteomes" id="UP000266723"/>
    </source>
</evidence>
<gene>
    <name evidence="2" type="ORF">DY000_02020455</name>
</gene>
<organism evidence="2 3">
    <name type="scientific">Brassica cretica</name>
    <name type="common">Mustard</name>
    <dbReference type="NCBI Taxonomy" id="69181"/>
    <lineage>
        <taxon>Eukaryota</taxon>
        <taxon>Viridiplantae</taxon>
        <taxon>Streptophyta</taxon>
        <taxon>Embryophyta</taxon>
        <taxon>Tracheophyta</taxon>
        <taxon>Spermatophyta</taxon>
        <taxon>Magnoliopsida</taxon>
        <taxon>eudicotyledons</taxon>
        <taxon>Gunneridae</taxon>
        <taxon>Pentapetalae</taxon>
        <taxon>rosids</taxon>
        <taxon>malvids</taxon>
        <taxon>Brassicales</taxon>
        <taxon>Brassicaceae</taxon>
        <taxon>Brassiceae</taxon>
        <taxon>Brassica</taxon>
    </lineage>
</organism>
<dbReference type="Gene3D" id="2.40.70.10">
    <property type="entry name" value="Acid Proteases"/>
    <property type="match status" value="1"/>
</dbReference>
<feature type="region of interest" description="Disordered" evidence="1">
    <location>
        <begin position="81"/>
        <end position="101"/>
    </location>
</feature>
<protein>
    <recommendedName>
        <fullName evidence="4">Retropepsins domain-containing protein</fullName>
    </recommendedName>
</protein>
<proteinExistence type="predicted"/>
<name>A0ABQ7E3X4_BRACR</name>
<keyword evidence="3" id="KW-1185">Reference proteome</keyword>
<evidence type="ECO:0008006" key="4">
    <source>
        <dbReference type="Google" id="ProtNLM"/>
    </source>
</evidence>
<accession>A0ABQ7E3X4</accession>
<dbReference type="InterPro" id="IPR021109">
    <property type="entry name" value="Peptidase_aspartic_dom_sf"/>
</dbReference>
<dbReference type="PANTHER" id="PTHR33240">
    <property type="entry name" value="OS08G0508500 PROTEIN"/>
    <property type="match status" value="1"/>
</dbReference>
<dbReference type="CDD" id="cd00303">
    <property type="entry name" value="retropepsin_like"/>
    <property type="match status" value="1"/>
</dbReference>
<reference evidence="2 3" key="1">
    <citation type="journal article" date="2020" name="BMC Genomics">
        <title>Intraspecific diversification of the crop wild relative Brassica cretica Lam. using demographic model selection.</title>
        <authorList>
            <person name="Kioukis A."/>
            <person name="Michalopoulou V.A."/>
            <person name="Briers L."/>
            <person name="Pirintsos S."/>
            <person name="Studholme D.J."/>
            <person name="Pavlidis P."/>
            <person name="Sarris P.F."/>
        </authorList>
    </citation>
    <scope>NUCLEOTIDE SEQUENCE [LARGE SCALE GENOMIC DNA]</scope>
    <source>
        <strain evidence="3">cv. PFS-1207/04</strain>
    </source>
</reference>
<evidence type="ECO:0000313" key="2">
    <source>
        <dbReference type="EMBL" id="KAF3591487.1"/>
    </source>
</evidence>
<dbReference type="EMBL" id="QGKV02000299">
    <property type="protein sequence ID" value="KAF3591487.1"/>
    <property type="molecule type" value="Genomic_DNA"/>
</dbReference>
<comment type="caution">
    <text evidence="2">The sequence shown here is derived from an EMBL/GenBank/DDBJ whole genome shotgun (WGS) entry which is preliminary data.</text>
</comment>
<dbReference type="Proteomes" id="UP000266723">
    <property type="component" value="Unassembled WGS sequence"/>
</dbReference>
<dbReference type="SUPFAM" id="SSF50630">
    <property type="entry name" value="Acid proteases"/>
    <property type="match status" value="1"/>
</dbReference>